<dbReference type="AlphaFoldDB" id="A0A4Y8WJQ0"/>
<protein>
    <recommendedName>
        <fullName evidence="2 9">Acyl-homoserine-lactone synthase</fullName>
        <ecNumber evidence="1 9">2.3.1.184</ecNumber>
    </recommendedName>
    <alternativeName>
        <fullName evidence="9">Autoinducer synthesis protein</fullName>
    </alternativeName>
</protein>
<dbReference type="PROSITE" id="PS51187">
    <property type="entry name" value="AUTOINDUCER_SYNTH_2"/>
    <property type="match status" value="1"/>
</dbReference>
<dbReference type="EC" id="2.3.1.184" evidence="1 9"/>
<dbReference type="PANTHER" id="PTHR39322">
    <property type="entry name" value="ACYL-HOMOSERINE-LACTONE SYNTHASE"/>
    <property type="match status" value="1"/>
</dbReference>
<reference evidence="10 11" key="1">
    <citation type="submission" date="2019-01" db="EMBL/GenBank/DDBJ databases">
        <title>Vibrio BEI176 sp. nov, a marine bacterium isolated from China: eastern marignal seas.</title>
        <authorList>
            <person name="Li B."/>
        </authorList>
    </citation>
    <scope>NUCLEOTIDE SEQUENCE [LARGE SCALE GENOMIC DNA]</scope>
    <source>
        <strain evidence="10 11">BEI176</strain>
    </source>
</reference>
<dbReference type="GO" id="GO:0009372">
    <property type="term" value="P:quorum sensing"/>
    <property type="evidence" value="ECO:0007669"/>
    <property type="project" value="UniProtKB-UniRule"/>
</dbReference>
<sequence>MKYVFATQRELCAQGRKAFFKYRHKVFINHLGWDLDLTQHCIDQELEIDQFDGDDTLYVISKNTHDEIVGCARLLPTTQPYLLEEVFPELLGSGTAPKANDVWELSRFACIDFNQPVSNGKALNQTQRAITLFLLTVEAAKQHGAKHFVTVSPLGIEKMLKREGFSVSRFAPPKLVSGYALVGCWINLS</sequence>
<dbReference type="GO" id="GO:0007165">
    <property type="term" value="P:signal transduction"/>
    <property type="evidence" value="ECO:0007669"/>
    <property type="project" value="TreeGrafter"/>
</dbReference>
<dbReference type="InterPro" id="IPR016181">
    <property type="entry name" value="Acyl_CoA_acyltransferase"/>
</dbReference>
<accession>A0A4Y8WJQ0</accession>
<evidence type="ECO:0000256" key="7">
    <source>
        <dbReference type="ARBA" id="ARBA00048576"/>
    </source>
</evidence>
<dbReference type="SUPFAM" id="SSF55729">
    <property type="entry name" value="Acyl-CoA N-acyltransferases (Nat)"/>
    <property type="match status" value="1"/>
</dbReference>
<evidence type="ECO:0000256" key="4">
    <source>
        <dbReference type="ARBA" id="ARBA00022679"/>
    </source>
</evidence>
<keyword evidence="4 9" id="KW-0808">Transferase</keyword>
<dbReference type="Pfam" id="PF00765">
    <property type="entry name" value="Autoind_synth"/>
    <property type="match status" value="1"/>
</dbReference>
<dbReference type="PRINTS" id="PR01549">
    <property type="entry name" value="AUTOINDCRSYN"/>
</dbReference>
<evidence type="ECO:0000256" key="9">
    <source>
        <dbReference type="RuleBase" id="RU361135"/>
    </source>
</evidence>
<evidence type="ECO:0000313" key="11">
    <source>
        <dbReference type="Proteomes" id="UP000297753"/>
    </source>
</evidence>
<evidence type="ECO:0000256" key="3">
    <source>
        <dbReference type="ARBA" id="ARBA00022654"/>
    </source>
</evidence>
<keyword evidence="5 9" id="KW-0949">S-adenosyl-L-methionine</keyword>
<organism evidence="10 11">
    <name type="scientific">Vibrio ouci</name>
    <dbReference type="NCBI Taxonomy" id="2499078"/>
    <lineage>
        <taxon>Bacteria</taxon>
        <taxon>Pseudomonadati</taxon>
        <taxon>Pseudomonadota</taxon>
        <taxon>Gammaproteobacteria</taxon>
        <taxon>Vibrionales</taxon>
        <taxon>Vibrionaceae</taxon>
        <taxon>Vibrio</taxon>
    </lineage>
</organism>
<dbReference type="PANTHER" id="PTHR39322:SF1">
    <property type="entry name" value="ISOVALERYL-HOMOSERINE LACTONE SYNTHASE"/>
    <property type="match status" value="1"/>
</dbReference>
<evidence type="ECO:0000256" key="5">
    <source>
        <dbReference type="ARBA" id="ARBA00022691"/>
    </source>
</evidence>
<comment type="catalytic activity">
    <reaction evidence="7 9">
        <text>a fatty acyl-[ACP] + S-adenosyl-L-methionine = an N-acyl-L-homoserine lactone + S-methyl-5'-thioadenosine + holo-[ACP] + H(+)</text>
        <dbReference type="Rhea" id="RHEA:10096"/>
        <dbReference type="Rhea" id="RHEA-COMP:9685"/>
        <dbReference type="Rhea" id="RHEA-COMP:14125"/>
        <dbReference type="ChEBI" id="CHEBI:15378"/>
        <dbReference type="ChEBI" id="CHEBI:17509"/>
        <dbReference type="ChEBI" id="CHEBI:55474"/>
        <dbReference type="ChEBI" id="CHEBI:59789"/>
        <dbReference type="ChEBI" id="CHEBI:64479"/>
        <dbReference type="ChEBI" id="CHEBI:138651"/>
        <dbReference type="EC" id="2.3.1.184"/>
    </reaction>
</comment>
<evidence type="ECO:0000256" key="2">
    <source>
        <dbReference type="ARBA" id="ARBA00018768"/>
    </source>
</evidence>
<keyword evidence="3 8" id="KW-0673">Quorum sensing</keyword>
<dbReference type="Proteomes" id="UP000297753">
    <property type="component" value="Unassembled WGS sequence"/>
</dbReference>
<comment type="similarity">
    <text evidence="8 9">Belongs to the autoinducer synthase family.</text>
</comment>
<dbReference type="RefSeq" id="WP_134834430.1">
    <property type="nucleotide sequence ID" value="NZ_SATR01000004.1"/>
</dbReference>
<dbReference type="InterPro" id="IPR001690">
    <property type="entry name" value="Autoind_synthase"/>
</dbReference>
<evidence type="ECO:0000256" key="6">
    <source>
        <dbReference type="ARBA" id="ARBA00022929"/>
    </source>
</evidence>
<gene>
    <name evidence="10" type="ORF">ELS82_04715</name>
</gene>
<proteinExistence type="inferred from homology"/>
<keyword evidence="6 8" id="KW-0071">Autoinducer synthesis</keyword>
<evidence type="ECO:0000256" key="1">
    <source>
        <dbReference type="ARBA" id="ARBA00012340"/>
    </source>
</evidence>
<evidence type="ECO:0000256" key="8">
    <source>
        <dbReference type="PROSITE-ProRule" id="PRU00533"/>
    </source>
</evidence>
<comment type="caution">
    <text evidence="10">The sequence shown here is derived from an EMBL/GenBank/DDBJ whole genome shotgun (WGS) entry which is preliminary data.</text>
</comment>
<evidence type="ECO:0000313" key="10">
    <source>
        <dbReference type="EMBL" id="TFH92845.1"/>
    </source>
</evidence>
<dbReference type="Gene3D" id="3.40.630.30">
    <property type="match status" value="1"/>
</dbReference>
<dbReference type="OrthoDB" id="6023281at2"/>
<dbReference type="EMBL" id="SATR01000004">
    <property type="protein sequence ID" value="TFH92845.1"/>
    <property type="molecule type" value="Genomic_DNA"/>
</dbReference>
<keyword evidence="11" id="KW-1185">Reference proteome</keyword>
<dbReference type="GO" id="GO:0061579">
    <property type="term" value="F:N-acyl homoserine lactone synthase activity"/>
    <property type="evidence" value="ECO:0007669"/>
    <property type="project" value="UniProtKB-UniRule"/>
</dbReference>
<name>A0A4Y8WJQ0_9VIBR</name>